<reference evidence="2" key="1">
    <citation type="journal article" date="2020" name="Stud. Mycol.">
        <title>101 Dothideomycetes genomes: a test case for predicting lifestyles and emergence of pathogens.</title>
        <authorList>
            <person name="Haridas S."/>
            <person name="Albert R."/>
            <person name="Binder M."/>
            <person name="Bloem J."/>
            <person name="Labutti K."/>
            <person name="Salamov A."/>
            <person name="Andreopoulos B."/>
            <person name="Baker S."/>
            <person name="Barry K."/>
            <person name="Bills G."/>
            <person name="Bluhm B."/>
            <person name="Cannon C."/>
            <person name="Castanera R."/>
            <person name="Culley D."/>
            <person name="Daum C."/>
            <person name="Ezra D."/>
            <person name="Gonzalez J."/>
            <person name="Henrissat B."/>
            <person name="Kuo A."/>
            <person name="Liang C."/>
            <person name="Lipzen A."/>
            <person name="Lutzoni F."/>
            <person name="Magnuson J."/>
            <person name="Mondo S."/>
            <person name="Nolan M."/>
            <person name="Ohm R."/>
            <person name="Pangilinan J."/>
            <person name="Park H.-J."/>
            <person name="Ramirez L."/>
            <person name="Alfaro M."/>
            <person name="Sun H."/>
            <person name="Tritt A."/>
            <person name="Yoshinaga Y."/>
            <person name="Zwiers L.-H."/>
            <person name="Turgeon B."/>
            <person name="Goodwin S."/>
            <person name="Spatafora J."/>
            <person name="Crous P."/>
            <person name="Grigoriev I."/>
        </authorList>
    </citation>
    <scope>NUCLEOTIDE SEQUENCE</scope>
    <source>
        <strain evidence="2">CBS 133067</strain>
    </source>
</reference>
<sequence length="282" mass="31119">MSDNVSEYYDSADDDSVLGDETDYRSASVSLKRKLPPAFDGATSLPLIINRDPMPWSGKLKTWADAEAILNKKGWKPPHPDNTVPKLGTKAGDKAFTSYAAQVSQALQNVDGILDNPVHEGRRGNRILKGGFKEEEYEARAMQVVKLAIDLHLEGSSLNEQIDQAGATDKGLKFKERMAEVCNTLSKWKSASIEVMDGHKALIVVNAPKASFTRKANNRRNNEEKSKKLAQIKGTPAKPKTPAKAAGKQKKKELTSGEKRVLGVKVELEEDEYEMEVEVVKQ</sequence>
<accession>A0A9P4MAR2</accession>
<keyword evidence="3" id="KW-1185">Reference proteome</keyword>
<feature type="region of interest" description="Disordered" evidence="1">
    <location>
        <begin position="1"/>
        <end position="20"/>
    </location>
</feature>
<dbReference type="EMBL" id="ML978121">
    <property type="protein sequence ID" value="KAF2103946.1"/>
    <property type="molecule type" value="Genomic_DNA"/>
</dbReference>
<dbReference type="OrthoDB" id="3794856at2759"/>
<comment type="caution">
    <text evidence="2">The sequence shown here is derived from an EMBL/GenBank/DDBJ whole genome shotgun (WGS) entry which is preliminary data.</text>
</comment>
<feature type="region of interest" description="Disordered" evidence="1">
    <location>
        <begin position="213"/>
        <end position="256"/>
    </location>
</feature>
<evidence type="ECO:0000313" key="3">
    <source>
        <dbReference type="Proteomes" id="UP000799772"/>
    </source>
</evidence>
<evidence type="ECO:0000256" key="1">
    <source>
        <dbReference type="SAM" id="MobiDB-lite"/>
    </source>
</evidence>
<evidence type="ECO:0000313" key="2">
    <source>
        <dbReference type="EMBL" id="KAF2103946.1"/>
    </source>
</evidence>
<dbReference type="AlphaFoldDB" id="A0A9P4MAR2"/>
<name>A0A9P4MAR2_9PEZI</name>
<proteinExistence type="predicted"/>
<dbReference type="Proteomes" id="UP000799772">
    <property type="component" value="Unassembled WGS sequence"/>
</dbReference>
<feature type="compositionally biased region" description="Low complexity" evidence="1">
    <location>
        <begin position="233"/>
        <end position="246"/>
    </location>
</feature>
<organism evidence="2 3">
    <name type="scientific">Rhizodiscina lignyota</name>
    <dbReference type="NCBI Taxonomy" id="1504668"/>
    <lineage>
        <taxon>Eukaryota</taxon>
        <taxon>Fungi</taxon>
        <taxon>Dikarya</taxon>
        <taxon>Ascomycota</taxon>
        <taxon>Pezizomycotina</taxon>
        <taxon>Dothideomycetes</taxon>
        <taxon>Pleosporomycetidae</taxon>
        <taxon>Aulographales</taxon>
        <taxon>Rhizodiscinaceae</taxon>
        <taxon>Rhizodiscina</taxon>
    </lineage>
</organism>
<feature type="compositionally biased region" description="Acidic residues" evidence="1">
    <location>
        <begin position="10"/>
        <end position="20"/>
    </location>
</feature>
<gene>
    <name evidence="2" type="ORF">NA57DRAFT_70158</name>
</gene>
<protein>
    <submittedName>
        <fullName evidence="2">Uncharacterized protein</fullName>
    </submittedName>
</protein>